<sequence length="522" mass="58783">MLVFYSQIGAVEHCCRKHKIPDICVKTLCNPSNPPGDFDVYDIFERRHNCSKHLKTIAQCLADGRNHSHCCVSEAKDREENACFGLCEGEGLEDASWTGYQTCMAINLPSMFTCFQKGYENTPSPPQLLTAITESNKPVQLSWSAPLINPDLAHYYQVVCVENDSTTTTVSEVIKETRSLFVTMEDLQPATKYYCYSVAYARDGKKRSLASDKVHFQTTGMAPRMFAYRESVSAPKHAATTILACRFQISGIFHSKLRLEWLRKQGKSYTLLEGPRYNLTHYVSSYGKPREYVTTLEIKNVNSDDYGTYRCHVAYEFGSAHAEVQLVQSETIRLDVRPPDTPLACCISQGVENRCLTMCEQKNSPQMHPNCSSEIGKVLSCAMPAVDDSACCLRSRVPKACMYLCDSLLPPNNLMPNACKNHLDDIVQCRYDGALKRPATPKDVKITTNFDGNTILNWKESERSEQYHVYWRRHNAPWEKKSVTSTNKSINGADEVVLVAANSFGLSQSTKLTLVNNKWIRG</sequence>
<evidence type="ECO:0000313" key="1">
    <source>
        <dbReference type="Proteomes" id="UP000887576"/>
    </source>
</evidence>
<protein>
    <submittedName>
        <fullName evidence="2">Ig-like and fibronectin type-III domain-containing protein C25G4.10</fullName>
    </submittedName>
</protein>
<organism evidence="1 2">
    <name type="scientific">Panagrolaimus sp. JU765</name>
    <dbReference type="NCBI Taxonomy" id="591449"/>
    <lineage>
        <taxon>Eukaryota</taxon>
        <taxon>Metazoa</taxon>
        <taxon>Ecdysozoa</taxon>
        <taxon>Nematoda</taxon>
        <taxon>Chromadorea</taxon>
        <taxon>Rhabditida</taxon>
        <taxon>Tylenchina</taxon>
        <taxon>Panagrolaimomorpha</taxon>
        <taxon>Panagrolaimoidea</taxon>
        <taxon>Panagrolaimidae</taxon>
        <taxon>Panagrolaimus</taxon>
    </lineage>
</organism>
<reference evidence="2" key="1">
    <citation type="submission" date="2022-11" db="UniProtKB">
        <authorList>
            <consortium name="WormBaseParasite"/>
        </authorList>
    </citation>
    <scope>IDENTIFICATION</scope>
</reference>
<dbReference type="WBParaSite" id="JU765_v2.g14215.t2">
    <property type="protein sequence ID" value="JU765_v2.g14215.t2"/>
    <property type="gene ID" value="JU765_v2.g14215"/>
</dbReference>
<accession>A0AC34Q9V3</accession>
<name>A0AC34Q9V3_9BILA</name>
<dbReference type="Proteomes" id="UP000887576">
    <property type="component" value="Unplaced"/>
</dbReference>
<proteinExistence type="predicted"/>
<evidence type="ECO:0000313" key="2">
    <source>
        <dbReference type="WBParaSite" id="JU765_v2.g14215.t2"/>
    </source>
</evidence>